<dbReference type="OrthoDB" id="287883at2"/>
<keyword evidence="1" id="KW-0732">Signal</keyword>
<keyword evidence="3" id="KW-1185">Reference proteome</keyword>
<proteinExistence type="predicted"/>
<reference evidence="2 3" key="1">
    <citation type="submission" date="2016-10" db="EMBL/GenBank/DDBJ databases">
        <title>The whole genome sequencing and assembly of L. cotyniformis subsp. torquens DSM 20004 strain.</title>
        <authorList>
            <person name="Park M.-K."/>
            <person name="Lee Y.-J."/>
            <person name="Yi H."/>
            <person name="Bahn Y.-S."/>
            <person name="Kim J.F."/>
            <person name="Lee D.-W."/>
        </authorList>
    </citation>
    <scope>NUCLEOTIDE SEQUENCE [LARGE SCALE GENOMIC DNA]</scope>
    <source>
        <strain evidence="2 3">DSM 20004</strain>
    </source>
</reference>
<sequence length="178" mass="19525">MRANRVIKFLLAGSLLIGGVTAPLPTISSQQADTVQAASKKIVIQSNKSVKKAIKKYAKDVKVKSVQGSFIGQDDTVQITLKGKENLTDKMTVKGMYIDISNVWKALRKTDLSHMSNIGVSVKYPLQDQAGNSTSSYVIKSDISPDKINAINPDNFLFKNVPTYADNWWQHSALPAID</sequence>
<gene>
    <name evidence="2" type="ORF">LC20004_04980</name>
</gene>
<dbReference type="AlphaFoldDB" id="A0A2D1KMB4"/>
<accession>A0A2D1KMB4</accession>
<feature type="chain" id="PRO_5039664321" evidence="1">
    <location>
        <begin position="23"/>
        <end position="178"/>
    </location>
</feature>
<dbReference type="EMBL" id="CP017697">
    <property type="protein sequence ID" value="ATO43295.1"/>
    <property type="molecule type" value="Genomic_DNA"/>
</dbReference>
<dbReference type="Proteomes" id="UP000223559">
    <property type="component" value="Chromosome"/>
</dbReference>
<protein>
    <submittedName>
        <fullName evidence="2">Uncharacterized protein</fullName>
    </submittedName>
</protein>
<organism evidence="2 3">
    <name type="scientific">Loigolactobacillus coryniformis subsp. torquens DSM 20004 = KCTC 3535</name>
    <dbReference type="NCBI Taxonomy" id="1423822"/>
    <lineage>
        <taxon>Bacteria</taxon>
        <taxon>Bacillati</taxon>
        <taxon>Bacillota</taxon>
        <taxon>Bacilli</taxon>
        <taxon>Lactobacillales</taxon>
        <taxon>Lactobacillaceae</taxon>
        <taxon>Loigolactobacillus</taxon>
    </lineage>
</organism>
<evidence type="ECO:0000256" key="1">
    <source>
        <dbReference type="SAM" id="SignalP"/>
    </source>
</evidence>
<name>A0A2D1KMB4_9LACO</name>
<evidence type="ECO:0000313" key="2">
    <source>
        <dbReference type="EMBL" id="ATO43295.1"/>
    </source>
</evidence>
<dbReference type="KEGG" id="lcy:LC20004_04980"/>
<dbReference type="RefSeq" id="WP_010013104.1">
    <property type="nucleotide sequence ID" value="NZ_AEOS01000104.1"/>
</dbReference>
<feature type="signal peptide" evidence="1">
    <location>
        <begin position="1"/>
        <end position="22"/>
    </location>
</feature>
<evidence type="ECO:0000313" key="3">
    <source>
        <dbReference type="Proteomes" id="UP000223559"/>
    </source>
</evidence>